<dbReference type="EMBL" id="GL996524">
    <property type="protein sequence ID" value="EGV63333.1"/>
    <property type="molecule type" value="Genomic_DNA"/>
</dbReference>
<dbReference type="KEGG" id="cten:18245935"/>
<dbReference type="GeneID" id="18245935"/>
<protein>
    <recommendedName>
        <fullName evidence="11">MFS general substrate transporter</fullName>
    </recommendedName>
</protein>
<dbReference type="RefSeq" id="XP_006687126.1">
    <property type="nucleotide sequence ID" value="XM_006687063.1"/>
</dbReference>
<dbReference type="InterPro" id="IPR011701">
    <property type="entry name" value="MFS"/>
</dbReference>
<dbReference type="PANTHER" id="PTHR43791:SF4">
    <property type="entry name" value="PANTOTHENATE TRANSPORTER FEN2"/>
    <property type="match status" value="1"/>
</dbReference>
<keyword evidence="10" id="KW-1185">Reference proteome</keyword>
<comment type="subcellular location">
    <subcellularLocation>
        <location evidence="1">Membrane</location>
        <topology evidence="1">Multi-pass membrane protein</topology>
    </subcellularLocation>
</comment>
<feature type="compositionally biased region" description="Basic and acidic residues" evidence="7">
    <location>
        <begin position="450"/>
        <end position="464"/>
    </location>
</feature>
<dbReference type="OrthoDB" id="3639251at2759"/>
<feature type="region of interest" description="Disordered" evidence="7">
    <location>
        <begin position="450"/>
        <end position="484"/>
    </location>
</feature>
<dbReference type="SUPFAM" id="SSF103473">
    <property type="entry name" value="MFS general substrate transporter"/>
    <property type="match status" value="1"/>
</dbReference>
<proteinExistence type="inferred from homology"/>
<evidence type="ECO:0008006" key="11">
    <source>
        <dbReference type="Google" id="ProtNLM"/>
    </source>
</evidence>
<reference evidence="9 10" key="1">
    <citation type="journal article" date="2011" name="Proc. Natl. Acad. Sci. U.S.A.">
        <title>Comparative genomics of xylose-fermenting fungi for enhanced biofuel production.</title>
        <authorList>
            <person name="Wohlbach D.J."/>
            <person name="Kuo A."/>
            <person name="Sato T.K."/>
            <person name="Potts K.M."/>
            <person name="Salamov A.A."/>
            <person name="LaButti K.M."/>
            <person name="Sun H."/>
            <person name="Clum A."/>
            <person name="Pangilinan J.L."/>
            <person name="Lindquist E.A."/>
            <person name="Lucas S."/>
            <person name="Lapidus A."/>
            <person name="Jin M."/>
            <person name="Gunawan C."/>
            <person name="Balan V."/>
            <person name="Dale B.E."/>
            <person name="Jeffries T.W."/>
            <person name="Zinkel R."/>
            <person name="Barry K.W."/>
            <person name="Grigoriev I.V."/>
            <person name="Gasch A.P."/>
        </authorList>
    </citation>
    <scope>NUCLEOTIDE SEQUENCE [LARGE SCALE GENOMIC DNA]</scope>
    <source>
        <strain evidence="10">ATCC 10573 / BCRC 21748 / CBS 615 / JCM 9827 / NBRC 10315 / NRRL Y-1498 / VKM Y-70</strain>
    </source>
</reference>
<evidence type="ECO:0000256" key="4">
    <source>
        <dbReference type="ARBA" id="ARBA00022989"/>
    </source>
</evidence>
<keyword evidence="3 8" id="KW-0812">Transmembrane</keyword>
<dbReference type="PANTHER" id="PTHR43791">
    <property type="entry name" value="PERMEASE-RELATED"/>
    <property type="match status" value="1"/>
</dbReference>
<comment type="similarity">
    <text evidence="6">Belongs to the major facilitator superfamily. Allantoate permease family.</text>
</comment>
<feature type="transmembrane region" description="Helical" evidence="8">
    <location>
        <begin position="98"/>
        <end position="116"/>
    </location>
</feature>
<feature type="transmembrane region" description="Helical" evidence="8">
    <location>
        <begin position="299"/>
        <end position="319"/>
    </location>
</feature>
<evidence type="ECO:0000256" key="5">
    <source>
        <dbReference type="ARBA" id="ARBA00023136"/>
    </source>
</evidence>
<feature type="transmembrane region" description="Helical" evidence="8">
    <location>
        <begin position="326"/>
        <end position="348"/>
    </location>
</feature>
<evidence type="ECO:0000256" key="2">
    <source>
        <dbReference type="ARBA" id="ARBA00022448"/>
    </source>
</evidence>
<evidence type="ECO:0000256" key="1">
    <source>
        <dbReference type="ARBA" id="ARBA00004141"/>
    </source>
</evidence>
<dbReference type="GO" id="GO:0098717">
    <property type="term" value="P:pantothenate import across plasma membrane"/>
    <property type="evidence" value="ECO:0007669"/>
    <property type="project" value="TreeGrafter"/>
</dbReference>
<feature type="transmembrane region" description="Helical" evidence="8">
    <location>
        <begin position="261"/>
        <end position="279"/>
    </location>
</feature>
<keyword evidence="2" id="KW-0813">Transport</keyword>
<dbReference type="GO" id="GO:0005886">
    <property type="term" value="C:plasma membrane"/>
    <property type="evidence" value="ECO:0007669"/>
    <property type="project" value="TreeGrafter"/>
</dbReference>
<dbReference type="GO" id="GO:0015233">
    <property type="term" value="F:pantothenate transmembrane transporter activity"/>
    <property type="evidence" value="ECO:0007669"/>
    <property type="project" value="TreeGrafter"/>
</dbReference>
<feature type="transmembrane region" description="Helical" evidence="8">
    <location>
        <begin position="63"/>
        <end position="86"/>
    </location>
</feature>
<feature type="transmembrane region" description="Helical" evidence="8">
    <location>
        <begin position="25"/>
        <end position="43"/>
    </location>
</feature>
<evidence type="ECO:0000256" key="6">
    <source>
        <dbReference type="ARBA" id="ARBA00037968"/>
    </source>
</evidence>
<evidence type="ECO:0000256" key="8">
    <source>
        <dbReference type="SAM" id="Phobius"/>
    </source>
</evidence>
<evidence type="ECO:0000313" key="10">
    <source>
        <dbReference type="Proteomes" id="UP000000707"/>
    </source>
</evidence>
<dbReference type="InterPro" id="IPR036259">
    <property type="entry name" value="MFS_trans_sf"/>
</dbReference>
<evidence type="ECO:0000313" key="9">
    <source>
        <dbReference type="EMBL" id="EGV63333.1"/>
    </source>
</evidence>
<feature type="transmembrane region" description="Helical" evidence="8">
    <location>
        <begin position="354"/>
        <end position="376"/>
    </location>
</feature>
<dbReference type="eggNOG" id="KOG2533">
    <property type="taxonomic scope" value="Eukaryota"/>
</dbReference>
<keyword evidence="5 8" id="KW-0472">Membrane</keyword>
<dbReference type="HOGENOM" id="CLU_001265_4_2_1"/>
<name>G3B5Y7_CANTC</name>
<dbReference type="Gene3D" id="1.20.1250.20">
    <property type="entry name" value="MFS general substrate transporter like domains"/>
    <property type="match status" value="1"/>
</dbReference>
<feature type="transmembrane region" description="Helical" evidence="8">
    <location>
        <begin position="423"/>
        <end position="442"/>
    </location>
</feature>
<dbReference type="AlphaFoldDB" id="G3B5Y7"/>
<evidence type="ECO:0000256" key="3">
    <source>
        <dbReference type="ARBA" id="ARBA00022692"/>
    </source>
</evidence>
<dbReference type="Pfam" id="PF07690">
    <property type="entry name" value="MFS_1"/>
    <property type="match status" value="1"/>
</dbReference>
<organism evidence="10">
    <name type="scientific">Candida tenuis (strain ATCC 10573 / BCRC 21748 / CBS 615 / JCM 9827 / NBRC 10315 / NRRL Y-1498 / VKM Y-70)</name>
    <name type="common">Yeast</name>
    <name type="synonym">Yamadazyma tenuis</name>
    <dbReference type="NCBI Taxonomy" id="590646"/>
    <lineage>
        <taxon>Eukaryota</taxon>
        <taxon>Fungi</taxon>
        <taxon>Dikarya</taxon>
        <taxon>Ascomycota</taxon>
        <taxon>Saccharomycotina</taxon>
        <taxon>Pichiomycetes</taxon>
        <taxon>Debaryomycetaceae</taxon>
        <taxon>Yamadazyma</taxon>
    </lineage>
</organism>
<evidence type="ECO:0000256" key="7">
    <source>
        <dbReference type="SAM" id="MobiDB-lite"/>
    </source>
</evidence>
<keyword evidence="4 8" id="KW-1133">Transmembrane helix</keyword>
<sequence length="484" mass="54764">MPSILHKAKVLLWGETPKDPKEARLLLKMDWFILSFACLLYWVNYLDRLNLSNAYVSGMKEEIGLVGNQFNVINTMFTVGYVVGLIPHNLILLRVRPSIWLSVCGFCWGVLVLGMYKVEHFYQLCVIRFFQAFFESSTFTGVHLILSQWYKEEELTKRTAVFTSSGLIGNIFSSTMQASIHTTLNGRNGLSGWRWLFIIDFIITVPIVTYGFFFFPDTPATAKAIYFTEEELEIARRRMPPAKTDVFNWSIVRRVVGSWKWYLFSLLFVFAGENESYSTNSLFSLYLTYFGYSVDARNHYPMGMYAMGVFFTFGFALYVDGTGARYHWHVAVATAVIMIISTIMMLAAPDKSSVMFAAHYLSGCSYAGQASYFAWANVVCANDLQERAVVLASMNMFSNAVNAWWSILFYSADTAPHFTKGCYAMIATVVASVVVAGLIRVFQLRDERIERSPADDEKSEHSIGKDGVVTQAQEVESGSVEESK</sequence>
<feature type="transmembrane region" description="Helical" evidence="8">
    <location>
        <begin position="192"/>
        <end position="215"/>
    </location>
</feature>
<accession>G3B5Y7</accession>
<feature type="transmembrane region" description="Helical" evidence="8">
    <location>
        <begin position="388"/>
        <end position="411"/>
    </location>
</feature>
<dbReference type="FunFam" id="1.20.1250.20:FF:000065">
    <property type="entry name" value="Putative MFS pantothenate transporter"/>
    <property type="match status" value="1"/>
</dbReference>
<gene>
    <name evidence="9" type="ORF">CANTEDRAFT_107114</name>
</gene>
<dbReference type="Proteomes" id="UP000000707">
    <property type="component" value="Unassembled WGS sequence"/>
</dbReference>